<dbReference type="GO" id="GO:0034628">
    <property type="term" value="P:'de novo' NAD+ biosynthetic process from L-aspartate"/>
    <property type="evidence" value="ECO:0007669"/>
    <property type="project" value="TreeGrafter"/>
</dbReference>
<dbReference type="Gene3D" id="3.90.700.10">
    <property type="entry name" value="Succinate dehydrogenase/fumarate reductase flavoprotein, catalytic domain"/>
    <property type="match status" value="1"/>
</dbReference>
<comment type="cofactor">
    <cofactor evidence="1 11">
        <name>FAD</name>
        <dbReference type="ChEBI" id="CHEBI:57692"/>
    </cofactor>
</comment>
<dbReference type="NCBIfam" id="TIGR00551">
    <property type="entry name" value="nadB"/>
    <property type="match status" value="1"/>
</dbReference>
<evidence type="ECO:0000256" key="3">
    <source>
        <dbReference type="ARBA" id="ARBA00008562"/>
    </source>
</evidence>
<dbReference type="Gene3D" id="1.20.58.100">
    <property type="entry name" value="Fumarate reductase/succinate dehydrogenase flavoprotein-like, C-terminal domain"/>
    <property type="match status" value="1"/>
</dbReference>
<evidence type="ECO:0000256" key="7">
    <source>
        <dbReference type="ARBA" id="ARBA00022827"/>
    </source>
</evidence>
<evidence type="ECO:0000256" key="9">
    <source>
        <dbReference type="ARBA" id="ARBA00048305"/>
    </source>
</evidence>
<comment type="similarity">
    <text evidence="3 11">Belongs to the FAD-dependent oxidoreductase 2 family. NadB subfamily.</text>
</comment>
<name>A0AAE2MMJ2_RHILE</name>
<evidence type="ECO:0000313" key="14">
    <source>
        <dbReference type="Proteomes" id="UP000538507"/>
    </source>
</evidence>
<evidence type="ECO:0000256" key="1">
    <source>
        <dbReference type="ARBA" id="ARBA00001974"/>
    </source>
</evidence>
<evidence type="ECO:0000256" key="2">
    <source>
        <dbReference type="ARBA" id="ARBA00004950"/>
    </source>
</evidence>
<dbReference type="PRINTS" id="PR00368">
    <property type="entry name" value="FADPNR"/>
</dbReference>
<dbReference type="GO" id="GO:0008734">
    <property type="term" value="F:L-aspartate oxidase activity"/>
    <property type="evidence" value="ECO:0007669"/>
    <property type="project" value="UniProtKB-UniRule"/>
</dbReference>
<dbReference type="InterPro" id="IPR036188">
    <property type="entry name" value="FAD/NAD-bd_sf"/>
</dbReference>
<dbReference type="InterPro" id="IPR037099">
    <property type="entry name" value="Fum_R/Succ_DH_flav-like_C_sf"/>
</dbReference>
<protein>
    <recommendedName>
        <fullName evidence="4 10">L-aspartate oxidase</fullName>
        <ecNumber evidence="4 10">1.4.3.16</ecNumber>
    </recommendedName>
</protein>
<dbReference type="Pfam" id="PF00890">
    <property type="entry name" value="FAD_binding_2"/>
    <property type="match status" value="1"/>
</dbReference>
<evidence type="ECO:0000256" key="5">
    <source>
        <dbReference type="ARBA" id="ARBA00022630"/>
    </source>
</evidence>
<gene>
    <name evidence="13" type="ORF">GGE16_004132</name>
</gene>
<dbReference type="RefSeq" id="WP_183608818.1">
    <property type="nucleotide sequence ID" value="NZ_JACHAZ010000004.1"/>
</dbReference>
<evidence type="ECO:0000256" key="6">
    <source>
        <dbReference type="ARBA" id="ARBA00022642"/>
    </source>
</evidence>
<dbReference type="NCBIfam" id="NF005701">
    <property type="entry name" value="PRK07512.1"/>
    <property type="match status" value="1"/>
</dbReference>
<dbReference type="InterPro" id="IPR027477">
    <property type="entry name" value="Succ_DH/fumarate_Rdtase_cat_sf"/>
</dbReference>
<keyword evidence="8 11" id="KW-0560">Oxidoreductase</keyword>
<dbReference type="AlphaFoldDB" id="A0AAE2MMJ2"/>
<dbReference type="EC" id="1.4.3.16" evidence="4 10"/>
<evidence type="ECO:0000256" key="11">
    <source>
        <dbReference type="RuleBase" id="RU362049"/>
    </source>
</evidence>
<evidence type="ECO:0000256" key="10">
    <source>
        <dbReference type="NCBIfam" id="TIGR00551"/>
    </source>
</evidence>
<evidence type="ECO:0000259" key="12">
    <source>
        <dbReference type="Pfam" id="PF00890"/>
    </source>
</evidence>
<keyword evidence="7 11" id="KW-0274">FAD</keyword>
<sequence length="525" mass="53484">MTEILGHLTGRTVIVGSGLAGLMTALTLAPERCVIVTRAALGAETSSVWAQGGIAAGMGADDSAALHLADTLSAGDGLCDPIIAAGIIAEAPAAIAALQRAGVHFDRNAAGELSLGLEAAHSRRRIVHAEGDGSGAAIVAALVRAVAQTPAISVLEGFEARRILMDGERVAGLLCATPNGAAILPTSRVVLATGGIGGLYDATTNPMGNFGQGIALAARAGAALADMEFVQFHPTALDSRRRPLALVSEAVRGEGALLVNERGDRFMARIPGAELAPRDVVARAISAEIARGGRVFLDARDALGSRFAARFPVISALCGEAGIDPAKDLIPVRPAVHYHMGGVATDANGRSSVPGLWAAGEAASTGLHGANRLASNSLLEAAVMGMRTARDISAMPAGPDDAIIAERLPAPADASLVRPIVSRHLGVLRNADALETAIAALLPVAEGDGPAADPGIVALSIAVFASLRMESLGAHARTDFPLKLAQANRRQMRLSQVLEIAGATQPYALAPPYVLAPPYALARSA</sequence>
<comment type="catalytic activity">
    <reaction evidence="9">
        <text>L-aspartate + O2 = iminosuccinate + H2O2</text>
        <dbReference type="Rhea" id="RHEA:25876"/>
        <dbReference type="ChEBI" id="CHEBI:15379"/>
        <dbReference type="ChEBI" id="CHEBI:16240"/>
        <dbReference type="ChEBI" id="CHEBI:29991"/>
        <dbReference type="ChEBI" id="CHEBI:77875"/>
        <dbReference type="EC" id="1.4.3.16"/>
    </reaction>
    <physiologicalReaction direction="left-to-right" evidence="9">
        <dbReference type="Rhea" id="RHEA:25877"/>
    </physiologicalReaction>
</comment>
<keyword evidence="5 11" id="KW-0285">Flavoprotein</keyword>
<comment type="subcellular location">
    <subcellularLocation>
        <location evidence="11">Cytoplasm</location>
    </subcellularLocation>
</comment>
<comment type="pathway">
    <text evidence="2 11">Cofactor biosynthesis; NAD(+) biosynthesis; iminoaspartate from L-aspartate (oxidase route): step 1/1.</text>
</comment>
<comment type="function">
    <text evidence="11">Catalyzes the oxidation of L-aspartate to iminoaspartate.</text>
</comment>
<comment type="caution">
    <text evidence="13">The sequence shown here is derived from an EMBL/GenBank/DDBJ whole genome shotgun (WGS) entry which is preliminary data.</text>
</comment>
<proteinExistence type="inferred from homology"/>
<dbReference type="SUPFAM" id="SSF51905">
    <property type="entry name" value="FAD/NAD(P)-binding domain"/>
    <property type="match status" value="1"/>
</dbReference>
<evidence type="ECO:0000313" key="13">
    <source>
        <dbReference type="EMBL" id="MBB4292056.1"/>
    </source>
</evidence>
<reference evidence="13 14" key="1">
    <citation type="submission" date="2020-08" db="EMBL/GenBank/DDBJ databases">
        <title>Genomic Encyclopedia of Type Strains, Phase IV (KMG-V): Genome sequencing to study the core and pangenomes of soil and plant-associated prokaryotes.</title>
        <authorList>
            <person name="Whitman W."/>
        </authorList>
    </citation>
    <scope>NUCLEOTIDE SEQUENCE [LARGE SCALE GENOMIC DNA]</scope>
    <source>
        <strain evidence="13 14">SEMIA 415</strain>
    </source>
</reference>
<dbReference type="FunFam" id="3.90.700.10:FF:000002">
    <property type="entry name" value="L-aspartate oxidase"/>
    <property type="match status" value="1"/>
</dbReference>
<dbReference type="PANTHER" id="PTHR42716">
    <property type="entry name" value="L-ASPARTATE OXIDASE"/>
    <property type="match status" value="1"/>
</dbReference>
<dbReference type="EMBL" id="JACIGO010000005">
    <property type="protein sequence ID" value="MBB4292056.1"/>
    <property type="molecule type" value="Genomic_DNA"/>
</dbReference>
<evidence type="ECO:0000256" key="4">
    <source>
        <dbReference type="ARBA" id="ARBA00012173"/>
    </source>
</evidence>
<accession>A0AAE2MMJ2</accession>
<dbReference type="GO" id="GO:0005737">
    <property type="term" value="C:cytoplasm"/>
    <property type="evidence" value="ECO:0007669"/>
    <property type="project" value="UniProtKB-SubCell"/>
</dbReference>
<dbReference type="PANTHER" id="PTHR42716:SF2">
    <property type="entry name" value="L-ASPARTATE OXIDASE, CHLOROPLASTIC"/>
    <property type="match status" value="1"/>
</dbReference>
<dbReference type="Gene3D" id="3.50.50.60">
    <property type="entry name" value="FAD/NAD(P)-binding domain"/>
    <property type="match status" value="1"/>
</dbReference>
<dbReference type="SUPFAM" id="SSF46977">
    <property type="entry name" value="Succinate dehydrogenase/fumarate reductase flavoprotein C-terminal domain"/>
    <property type="match status" value="1"/>
</dbReference>
<dbReference type="InterPro" id="IPR005288">
    <property type="entry name" value="NadB"/>
</dbReference>
<feature type="domain" description="FAD-dependent oxidoreductase 2 FAD-binding" evidence="12">
    <location>
        <begin position="13"/>
        <end position="378"/>
    </location>
</feature>
<evidence type="ECO:0000256" key="8">
    <source>
        <dbReference type="ARBA" id="ARBA00023002"/>
    </source>
</evidence>
<dbReference type="SUPFAM" id="SSF56425">
    <property type="entry name" value="Succinate dehydrogenase/fumarate reductase flavoprotein, catalytic domain"/>
    <property type="match status" value="1"/>
</dbReference>
<dbReference type="InterPro" id="IPR003953">
    <property type="entry name" value="FAD-dep_OxRdtase_2_FAD-bd"/>
</dbReference>
<dbReference type="Proteomes" id="UP000538507">
    <property type="component" value="Unassembled WGS sequence"/>
</dbReference>
<keyword evidence="6 11" id="KW-0662">Pyridine nucleotide biosynthesis</keyword>
<organism evidence="13 14">
    <name type="scientific">Rhizobium leguminosarum</name>
    <dbReference type="NCBI Taxonomy" id="384"/>
    <lineage>
        <taxon>Bacteria</taxon>
        <taxon>Pseudomonadati</taxon>
        <taxon>Pseudomonadota</taxon>
        <taxon>Alphaproteobacteria</taxon>
        <taxon>Hyphomicrobiales</taxon>
        <taxon>Rhizobiaceae</taxon>
        <taxon>Rhizobium/Agrobacterium group</taxon>
        <taxon>Rhizobium</taxon>
    </lineage>
</organism>